<keyword evidence="2" id="KW-1185">Reference proteome</keyword>
<accession>A0A9K3J6G1</accession>
<proteinExistence type="predicted"/>
<dbReference type="Proteomes" id="UP000215914">
    <property type="component" value="Unassembled WGS sequence"/>
</dbReference>
<organism evidence="1 2">
    <name type="scientific">Helianthus annuus</name>
    <name type="common">Common sunflower</name>
    <dbReference type="NCBI Taxonomy" id="4232"/>
    <lineage>
        <taxon>Eukaryota</taxon>
        <taxon>Viridiplantae</taxon>
        <taxon>Streptophyta</taxon>
        <taxon>Embryophyta</taxon>
        <taxon>Tracheophyta</taxon>
        <taxon>Spermatophyta</taxon>
        <taxon>Magnoliopsida</taxon>
        <taxon>eudicotyledons</taxon>
        <taxon>Gunneridae</taxon>
        <taxon>Pentapetalae</taxon>
        <taxon>asterids</taxon>
        <taxon>campanulids</taxon>
        <taxon>Asterales</taxon>
        <taxon>Asteraceae</taxon>
        <taxon>Asteroideae</taxon>
        <taxon>Heliantheae alliance</taxon>
        <taxon>Heliantheae</taxon>
        <taxon>Helianthus</taxon>
    </lineage>
</organism>
<evidence type="ECO:0000313" key="2">
    <source>
        <dbReference type="Proteomes" id="UP000215914"/>
    </source>
</evidence>
<dbReference type="AlphaFoldDB" id="A0A9K3J6G1"/>
<evidence type="ECO:0000313" key="1">
    <source>
        <dbReference type="EMBL" id="KAF5809726.1"/>
    </source>
</evidence>
<comment type="caution">
    <text evidence="1">The sequence shown here is derived from an EMBL/GenBank/DDBJ whole genome shotgun (WGS) entry which is preliminary data.</text>
</comment>
<sequence length="52" mass="5624">MPASLLLSLSGDSRSGSRVFLHHVSTTPIPHGNHTVVSKSNSPLKIKLKSRF</sequence>
<reference evidence="1" key="2">
    <citation type="submission" date="2020-06" db="EMBL/GenBank/DDBJ databases">
        <title>Helianthus annuus Genome sequencing and assembly Release 2.</title>
        <authorList>
            <person name="Gouzy J."/>
            <person name="Langlade N."/>
            <person name="Munos S."/>
        </authorList>
    </citation>
    <scope>NUCLEOTIDE SEQUENCE</scope>
    <source>
        <tissue evidence="1">Leaves</tissue>
    </source>
</reference>
<protein>
    <submittedName>
        <fullName evidence="1">Uncharacterized protein</fullName>
    </submittedName>
</protein>
<reference evidence="1" key="1">
    <citation type="journal article" date="2017" name="Nature">
        <title>The sunflower genome provides insights into oil metabolism, flowering and Asterid evolution.</title>
        <authorList>
            <person name="Badouin H."/>
            <person name="Gouzy J."/>
            <person name="Grassa C.J."/>
            <person name="Murat F."/>
            <person name="Staton S.E."/>
            <person name="Cottret L."/>
            <person name="Lelandais-Briere C."/>
            <person name="Owens G.L."/>
            <person name="Carrere S."/>
            <person name="Mayjonade B."/>
            <person name="Legrand L."/>
            <person name="Gill N."/>
            <person name="Kane N.C."/>
            <person name="Bowers J.E."/>
            <person name="Hubner S."/>
            <person name="Bellec A."/>
            <person name="Berard A."/>
            <person name="Berges H."/>
            <person name="Blanchet N."/>
            <person name="Boniface M.C."/>
            <person name="Brunel D."/>
            <person name="Catrice O."/>
            <person name="Chaidir N."/>
            <person name="Claudel C."/>
            <person name="Donnadieu C."/>
            <person name="Faraut T."/>
            <person name="Fievet G."/>
            <person name="Helmstetter N."/>
            <person name="King M."/>
            <person name="Knapp S.J."/>
            <person name="Lai Z."/>
            <person name="Le Paslier M.C."/>
            <person name="Lippi Y."/>
            <person name="Lorenzon L."/>
            <person name="Mandel J.R."/>
            <person name="Marage G."/>
            <person name="Marchand G."/>
            <person name="Marquand E."/>
            <person name="Bret-Mestries E."/>
            <person name="Morien E."/>
            <person name="Nambeesan S."/>
            <person name="Nguyen T."/>
            <person name="Pegot-Espagnet P."/>
            <person name="Pouilly N."/>
            <person name="Raftis F."/>
            <person name="Sallet E."/>
            <person name="Schiex T."/>
            <person name="Thomas J."/>
            <person name="Vandecasteele C."/>
            <person name="Vares D."/>
            <person name="Vear F."/>
            <person name="Vautrin S."/>
            <person name="Crespi M."/>
            <person name="Mangin B."/>
            <person name="Burke J.M."/>
            <person name="Salse J."/>
            <person name="Munos S."/>
            <person name="Vincourt P."/>
            <person name="Rieseberg L.H."/>
            <person name="Langlade N.B."/>
        </authorList>
    </citation>
    <scope>NUCLEOTIDE SEQUENCE</scope>
    <source>
        <tissue evidence="1">Leaves</tissue>
    </source>
</reference>
<dbReference type="Gramene" id="mRNA:HanXRQr2_Chr04g0160721">
    <property type="protein sequence ID" value="CDS:HanXRQr2_Chr04g0160721.1"/>
    <property type="gene ID" value="HanXRQr2_Chr04g0160721"/>
</dbReference>
<dbReference type="EMBL" id="MNCJ02000319">
    <property type="protein sequence ID" value="KAF5809726.1"/>
    <property type="molecule type" value="Genomic_DNA"/>
</dbReference>
<name>A0A9K3J6G1_HELAN</name>
<gene>
    <name evidence="1" type="ORF">HanXRQr2_Chr04g0160721</name>
</gene>